<evidence type="ECO:0000256" key="6">
    <source>
        <dbReference type="SAM" id="Phobius"/>
    </source>
</evidence>
<evidence type="ECO:0000313" key="9">
    <source>
        <dbReference type="Proteomes" id="UP001597497"/>
    </source>
</evidence>
<dbReference type="PANTHER" id="PTHR40077">
    <property type="entry name" value="MEMBRANE PROTEIN-RELATED"/>
    <property type="match status" value="1"/>
</dbReference>
<comment type="subcellular location">
    <subcellularLocation>
        <location evidence="1">Cell membrane</location>
        <topology evidence="1">Multi-pass membrane protein</topology>
    </subcellularLocation>
</comment>
<dbReference type="InterPro" id="IPR023845">
    <property type="entry name" value="DUF3817_TM"/>
</dbReference>
<evidence type="ECO:0000313" key="8">
    <source>
        <dbReference type="EMBL" id="MFD2673234.1"/>
    </source>
</evidence>
<name>A0ABW5REJ9_9BACL</name>
<proteinExistence type="predicted"/>
<evidence type="ECO:0000256" key="3">
    <source>
        <dbReference type="ARBA" id="ARBA00022692"/>
    </source>
</evidence>
<keyword evidence="2" id="KW-1003">Cell membrane</keyword>
<reference evidence="9" key="1">
    <citation type="journal article" date="2019" name="Int. J. Syst. Evol. Microbiol.">
        <title>The Global Catalogue of Microorganisms (GCM) 10K type strain sequencing project: providing services to taxonomists for standard genome sequencing and annotation.</title>
        <authorList>
            <consortium name="The Broad Institute Genomics Platform"/>
            <consortium name="The Broad Institute Genome Sequencing Center for Infectious Disease"/>
            <person name="Wu L."/>
            <person name="Ma J."/>
        </authorList>
    </citation>
    <scope>NUCLEOTIDE SEQUENCE [LARGE SCALE GENOMIC DNA]</scope>
    <source>
        <strain evidence="9">KCTC 33676</strain>
    </source>
</reference>
<keyword evidence="3 6" id="KW-0812">Transmembrane</keyword>
<keyword evidence="5 6" id="KW-0472">Membrane</keyword>
<evidence type="ECO:0000256" key="2">
    <source>
        <dbReference type="ARBA" id="ARBA00022475"/>
    </source>
</evidence>
<dbReference type="PANTHER" id="PTHR40077:SF1">
    <property type="entry name" value="MEMBRANE PROTEIN"/>
    <property type="match status" value="1"/>
</dbReference>
<dbReference type="NCBIfam" id="TIGR03954">
    <property type="entry name" value="integ_memb_HG"/>
    <property type="match status" value="1"/>
</dbReference>
<comment type="caution">
    <text evidence="8">The sequence shown here is derived from an EMBL/GenBank/DDBJ whole genome shotgun (WGS) entry which is preliminary data.</text>
</comment>
<dbReference type="Proteomes" id="UP001597497">
    <property type="component" value="Unassembled WGS sequence"/>
</dbReference>
<accession>A0ABW5REJ9</accession>
<sequence length="97" mass="10999">MKNTPIGRLRLIGLLEGISYLVLLFIAMPLKYFAGFPVAVSISGALHGLLFVLFCLAILHVMFVHRWSIFRGFWAFVSSLIPFGTFVLDKQLRREEA</sequence>
<dbReference type="EMBL" id="JBHUMM010000043">
    <property type="protein sequence ID" value="MFD2673234.1"/>
    <property type="molecule type" value="Genomic_DNA"/>
</dbReference>
<dbReference type="Pfam" id="PF12823">
    <property type="entry name" value="DUF3817"/>
    <property type="match status" value="1"/>
</dbReference>
<keyword evidence="9" id="KW-1185">Reference proteome</keyword>
<evidence type="ECO:0000259" key="7">
    <source>
        <dbReference type="Pfam" id="PF12823"/>
    </source>
</evidence>
<evidence type="ECO:0000256" key="4">
    <source>
        <dbReference type="ARBA" id="ARBA00022989"/>
    </source>
</evidence>
<protein>
    <submittedName>
        <fullName evidence="8">DUF3817 domain-containing protein</fullName>
    </submittedName>
</protein>
<evidence type="ECO:0000256" key="1">
    <source>
        <dbReference type="ARBA" id="ARBA00004651"/>
    </source>
</evidence>
<gene>
    <name evidence="8" type="ORF">ACFSUC_16800</name>
</gene>
<feature type="transmembrane region" description="Helical" evidence="6">
    <location>
        <begin position="12"/>
        <end position="30"/>
    </location>
</feature>
<evidence type="ECO:0000256" key="5">
    <source>
        <dbReference type="ARBA" id="ARBA00023136"/>
    </source>
</evidence>
<dbReference type="RefSeq" id="WP_379930796.1">
    <property type="nucleotide sequence ID" value="NZ_JBHUMM010000043.1"/>
</dbReference>
<feature type="transmembrane region" description="Helical" evidence="6">
    <location>
        <begin position="36"/>
        <end position="62"/>
    </location>
</feature>
<feature type="domain" description="DUF3817" evidence="7">
    <location>
        <begin position="7"/>
        <end position="94"/>
    </location>
</feature>
<organism evidence="8 9">
    <name type="scientific">Marinicrinis sediminis</name>
    <dbReference type="NCBI Taxonomy" id="1652465"/>
    <lineage>
        <taxon>Bacteria</taxon>
        <taxon>Bacillati</taxon>
        <taxon>Bacillota</taxon>
        <taxon>Bacilli</taxon>
        <taxon>Bacillales</taxon>
        <taxon>Paenibacillaceae</taxon>
    </lineage>
</organism>
<feature type="transmembrane region" description="Helical" evidence="6">
    <location>
        <begin position="69"/>
        <end position="88"/>
    </location>
</feature>
<keyword evidence="4 6" id="KW-1133">Transmembrane helix</keyword>